<accession>A0A498C7T6</accession>
<keyword evidence="6" id="KW-0802">TPR repeat</keyword>
<name>A0A498C7T6_9GAMM</name>
<dbReference type="GO" id="GO:0046872">
    <property type="term" value="F:metal ion binding"/>
    <property type="evidence" value="ECO:0007669"/>
    <property type="project" value="UniProtKB-KW"/>
</dbReference>
<evidence type="ECO:0000256" key="1">
    <source>
        <dbReference type="ARBA" id="ARBA00022670"/>
    </source>
</evidence>
<feature type="repeat" description="TPR" evidence="6">
    <location>
        <begin position="315"/>
        <end position="348"/>
    </location>
</feature>
<dbReference type="SUPFAM" id="SSF48452">
    <property type="entry name" value="TPR-like"/>
    <property type="match status" value="1"/>
</dbReference>
<keyword evidence="5 7" id="KW-0482">Metalloprotease</keyword>
<evidence type="ECO:0000256" key="4">
    <source>
        <dbReference type="ARBA" id="ARBA00022833"/>
    </source>
</evidence>
<dbReference type="AlphaFoldDB" id="A0A498C7T6"/>
<keyword evidence="3 7" id="KW-0378">Hydrolase</keyword>
<comment type="cofactor">
    <cofactor evidence="7">
        <name>Zn(2+)</name>
        <dbReference type="ChEBI" id="CHEBI:29105"/>
    </cofactor>
    <text evidence="7">Binds 1 zinc ion per subunit.</text>
</comment>
<dbReference type="SMART" id="SM00028">
    <property type="entry name" value="TPR"/>
    <property type="match status" value="3"/>
</dbReference>
<feature type="region of interest" description="Disordered" evidence="8">
    <location>
        <begin position="407"/>
        <end position="427"/>
    </location>
</feature>
<evidence type="ECO:0000256" key="8">
    <source>
        <dbReference type="SAM" id="MobiDB-lite"/>
    </source>
</evidence>
<dbReference type="PROSITE" id="PS51257">
    <property type="entry name" value="PROKAR_LIPOPROTEIN"/>
    <property type="match status" value="1"/>
</dbReference>
<gene>
    <name evidence="11" type="ORF">DFR31_1745</name>
</gene>
<evidence type="ECO:0000256" key="6">
    <source>
        <dbReference type="PROSITE-ProRule" id="PRU00339"/>
    </source>
</evidence>
<evidence type="ECO:0000256" key="5">
    <source>
        <dbReference type="ARBA" id="ARBA00023049"/>
    </source>
</evidence>
<feature type="signal peptide" evidence="9">
    <location>
        <begin position="1"/>
        <end position="18"/>
    </location>
</feature>
<evidence type="ECO:0000256" key="7">
    <source>
        <dbReference type="RuleBase" id="RU003983"/>
    </source>
</evidence>
<dbReference type="GO" id="GO:0004222">
    <property type="term" value="F:metalloendopeptidase activity"/>
    <property type="evidence" value="ECO:0007669"/>
    <property type="project" value="InterPro"/>
</dbReference>
<keyword evidence="1 7" id="KW-0645">Protease</keyword>
<dbReference type="PROSITE" id="PS50005">
    <property type="entry name" value="TPR"/>
    <property type="match status" value="1"/>
</dbReference>
<dbReference type="InterPro" id="IPR011990">
    <property type="entry name" value="TPR-like_helical_dom_sf"/>
</dbReference>
<keyword evidence="9" id="KW-0732">Signal</keyword>
<keyword evidence="12" id="KW-1185">Reference proteome</keyword>
<dbReference type="PANTHER" id="PTHR22726">
    <property type="entry name" value="METALLOENDOPEPTIDASE OMA1"/>
    <property type="match status" value="1"/>
</dbReference>
<dbReference type="InterPro" id="IPR051156">
    <property type="entry name" value="Mito/Outer_Membr_Metalloprot"/>
</dbReference>
<evidence type="ECO:0000313" key="11">
    <source>
        <dbReference type="EMBL" id="RLK48638.1"/>
    </source>
</evidence>
<feature type="chain" id="PRO_5019860566" evidence="9">
    <location>
        <begin position="19"/>
        <end position="427"/>
    </location>
</feature>
<feature type="domain" description="Peptidase M48" evidence="10">
    <location>
        <begin position="64"/>
        <end position="248"/>
    </location>
</feature>
<protein>
    <submittedName>
        <fullName evidence="11">Putative Zn-dependent protease</fullName>
    </submittedName>
</protein>
<dbReference type="OrthoDB" id="9810445at2"/>
<organism evidence="11 12">
    <name type="scientific">Alkalispirillum mobile</name>
    <dbReference type="NCBI Taxonomy" id="85925"/>
    <lineage>
        <taxon>Bacteria</taxon>
        <taxon>Pseudomonadati</taxon>
        <taxon>Pseudomonadota</taxon>
        <taxon>Gammaproteobacteria</taxon>
        <taxon>Chromatiales</taxon>
        <taxon>Ectothiorhodospiraceae</taxon>
        <taxon>Alkalispirillum</taxon>
    </lineage>
</organism>
<dbReference type="CDD" id="cd07333">
    <property type="entry name" value="M48C_bepA_like"/>
    <property type="match status" value="1"/>
</dbReference>
<dbReference type="Pfam" id="PF13432">
    <property type="entry name" value="TPR_16"/>
    <property type="match status" value="2"/>
</dbReference>
<dbReference type="Gene3D" id="3.30.2010.10">
    <property type="entry name" value="Metalloproteases ('zincins'), catalytic domain"/>
    <property type="match status" value="1"/>
</dbReference>
<comment type="similarity">
    <text evidence="7">Belongs to the peptidase M48 family.</text>
</comment>
<dbReference type="Pfam" id="PF01435">
    <property type="entry name" value="Peptidase_M48"/>
    <property type="match status" value="1"/>
</dbReference>
<dbReference type="GO" id="GO:0016020">
    <property type="term" value="C:membrane"/>
    <property type="evidence" value="ECO:0007669"/>
    <property type="project" value="TreeGrafter"/>
</dbReference>
<evidence type="ECO:0000256" key="3">
    <source>
        <dbReference type="ARBA" id="ARBA00022801"/>
    </source>
</evidence>
<reference evidence="11 12" key="1">
    <citation type="submission" date="2018-10" db="EMBL/GenBank/DDBJ databases">
        <title>Genomic Encyclopedia of Type Strains, Phase IV (KMG-IV): sequencing the most valuable type-strain genomes for metagenomic binning, comparative biology and taxonomic classification.</title>
        <authorList>
            <person name="Goeker M."/>
        </authorList>
    </citation>
    <scope>NUCLEOTIDE SEQUENCE [LARGE SCALE GENOMIC DNA]</scope>
    <source>
        <strain evidence="11 12">DSM 12769</strain>
    </source>
</reference>
<dbReference type="InterPro" id="IPR019734">
    <property type="entry name" value="TPR_rpt"/>
</dbReference>
<evidence type="ECO:0000259" key="10">
    <source>
        <dbReference type="Pfam" id="PF01435"/>
    </source>
</evidence>
<comment type="caution">
    <text evidence="11">The sequence shown here is derived from an EMBL/GenBank/DDBJ whole genome shotgun (WGS) entry which is preliminary data.</text>
</comment>
<keyword evidence="2" id="KW-0479">Metal-binding</keyword>
<dbReference type="Gene3D" id="1.25.40.10">
    <property type="entry name" value="Tetratricopeptide repeat domain"/>
    <property type="match status" value="1"/>
</dbReference>
<proteinExistence type="inferred from homology"/>
<dbReference type="Proteomes" id="UP000275461">
    <property type="component" value="Unassembled WGS sequence"/>
</dbReference>
<dbReference type="GO" id="GO:0051603">
    <property type="term" value="P:proteolysis involved in protein catabolic process"/>
    <property type="evidence" value="ECO:0007669"/>
    <property type="project" value="TreeGrafter"/>
</dbReference>
<dbReference type="InterPro" id="IPR001915">
    <property type="entry name" value="Peptidase_M48"/>
</dbReference>
<evidence type="ECO:0000256" key="9">
    <source>
        <dbReference type="SAM" id="SignalP"/>
    </source>
</evidence>
<dbReference type="PANTHER" id="PTHR22726:SF24">
    <property type="entry name" value="M48 FAMILY METALLOPEPTIDASE"/>
    <property type="match status" value="1"/>
</dbReference>
<keyword evidence="4 7" id="KW-0862">Zinc</keyword>
<evidence type="ECO:0000313" key="12">
    <source>
        <dbReference type="Proteomes" id="UP000275461"/>
    </source>
</evidence>
<evidence type="ECO:0000256" key="2">
    <source>
        <dbReference type="ARBA" id="ARBA00022723"/>
    </source>
</evidence>
<dbReference type="EMBL" id="RCDA01000002">
    <property type="protein sequence ID" value="RLK48638.1"/>
    <property type="molecule type" value="Genomic_DNA"/>
</dbReference>
<dbReference type="RefSeq" id="WP_121442287.1">
    <property type="nucleotide sequence ID" value="NZ_RCDA01000002.1"/>
</dbReference>
<sequence>MKMLKHFFLLSVAALVLAGCGVNPVTGERQLALVSEREEISIGEQHYGQTQQSMGGAYTTDEALTRYVQRVGQSLAEVSDRPNLPYEFVVINDSTPNAWALPGGKIGINRGLLLEMDSEAELAAVLGHEIVHAAARHGAQRMERGLLLQAGIMAVGIGASAAERDIGPLLVAGAGVGATLIMQRHSRSHELEADYYGMQYMARAGYDPQGAVDLMETFLRMYDRREPSWLEGMFASHPPSRERLEANRATAQELESQCGECVMGRDAYQQAIADLRDRQEAFEAHDKARKALKDGKPDEALRLVDQAIERHPDEAIFHGLRGDILGKQGRHEQAVQSYDRALSRNPDFFAFHLGRGISHRELGNNSQARRDLQRSNDLLPNAIAHNALGKLALAAGNRDRARGHFTVAAQSDSPEGREAQALLQRLQ</sequence>